<keyword evidence="2" id="KW-1185">Reference proteome</keyword>
<comment type="caution">
    <text evidence="1">The sequence shown here is derived from an EMBL/GenBank/DDBJ whole genome shotgun (WGS) entry which is preliminary data.</text>
</comment>
<reference evidence="1" key="1">
    <citation type="submission" date="2022-04" db="EMBL/GenBank/DDBJ databases">
        <title>Chromosome-scale genome assembly of Holotrichia oblita Faldermann.</title>
        <authorList>
            <person name="Rongchong L."/>
        </authorList>
    </citation>
    <scope>NUCLEOTIDE SEQUENCE</scope>
    <source>
        <strain evidence="1">81SQS9</strain>
    </source>
</reference>
<evidence type="ECO:0000313" key="1">
    <source>
        <dbReference type="EMBL" id="KAI4470362.1"/>
    </source>
</evidence>
<dbReference type="Proteomes" id="UP001056778">
    <property type="component" value="Chromosome 1"/>
</dbReference>
<gene>
    <name evidence="1" type="ORF">MML48_1g10950</name>
</gene>
<sequence>MSINNLEKVIEPYLKGSEKQFISYETKNLLPAGENYGSTMLSLDINVQNKNGQQETIHCVAKTLPPKKMQEFFNTKVTFKKEVAFYTSIVPMLEEFGNERNVKDLMHFTAKCIGARISSDPNSQDVNEDAVIILENLKHQGFSVGNRFVGFNLETTKLILKHMAKMHGTFIAFKLAKPVEFQEKIGCYLDKALDFVAPDDMLDNLVKHVQRHASRNLNCIPLLSKIDENTRKMKGYFVYSKYREPFGTIVHNDLWTNNMLIKYLNDEPIDVVFVDFQVLRYGSPARDVLFFLYSSVQLDVLKTELDELIEFYHSELVNTIKLLKCDISLFSYEAYLEEMKIAAEDTEFCHQMFMLTPLYTIEGGAIDLSEWEPTNIAPENEEILDARYYDRLHFIILDFAKRKWI</sequence>
<name>A0ACB9TU02_HOLOL</name>
<organism evidence="1 2">
    <name type="scientific">Holotrichia oblita</name>
    <name type="common">Chafer beetle</name>
    <dbReference type="NCBI Taxonomy" id="644536"/>
    <lineage>
        <taxon>Eukaryota</taxon>
        <taxon>Metazoa</taxon>
        <taxon>Ecdysozoa</taxon>
        <taxon>Arthropoda</taxon>
        <taxon>Hexapoda</taxon>
        <taxon>Insecta</taxon>
        <taxon>Pterygota</taxon>
        <taxon>Neoptera</taxon>
        <taxon>Endopterygota</taxon>
        <taxon>Coleoptera</taxon>
        <taxon>Polyphaga</taxon>
        <taxon>Scarabaeiformia</taxon>
        <taxon>Scarabaeidae</taxon>
        <taxon>Melolonthinae</taxon>
        <taxon>Holotrichia</taxon>
    </lineage>
</organism>
<evidence type="ECO:0000313" key="2">
    <source>
        <dbReference type="Proteomes" id="UP001056778"/>
    </source>
</evidence>
<accession>A0ACB9TU02</accession>
<dbReference type="EMBL" id="CM043015">
    <property type="protein sequence ID" value="KAI4470362.1"/>
    <property type="molecule type" value="Genomic_DNA"/>
</dbReference>
<proteinExistence type="predicted"/>
<protein>
    <submittedName>
        <fullName evidence="1">Uncharacterized protein</fullName>
    </submittedName>
</protein>